<evidence type="ECO:0000313" key="3">
    <source>
        <dbReference type="EMBL" id="PNP39546.1"/>
    </source>
</evidence>
<dbReference type="Gene3D" id="2.40.40.10">
    <property type="entry name" value="RlpA-like domain"/>
    <property type="match status" value="1"/>
</dbReference>
<keyword evidence="5" id="KW-1185">Reference proteome</keyword>
<dbReference type="SUPFAM" id="SSF50685">
    <property type="entry name" value="Barwin-like endoglucanases"/>
    <property type="match status" value="1"/>
</dbReference>
<dbReference type="AlphaFoldDB" id="A0A0W7VDE6"/>
<dbReference type="CDD" id="cd22191">
    <property type="entry name" value="DPBB_RlpA_EXP_N-like"/>
    <property type="match status" value="1"/>
</dbReference>
<sequence length="154" mass="15735">MFAKSVVVILAAAASVVSALPSSEPPSRVESAPRAKRTTHSGLATVYDQFGQAGSCGQVHGDGEFIGALTPTWQGPSWPPKYCGRKVFITNTGSGDGVGGKGNSVTITVADTCPGCPSADSIDLSRGAFSSLTNGANTGNVNIDWHFCNTNGQC</sequence>
<dbReference type="GeneID" id="29989625"/>
<dbReference type="PANTHER" id="PTHR31836:SF28">
    <property type="entry name" value="SRCR DOMAIN-CONTAINING PROTEIN-RELATED"/>
    <property type="match status" value="1"/>
</dbReference>
<evidence type="ECO:0008006" key="7">
    <source>
        <dbReference type="Google" id="ProtNLM"/>
    </source>
</evidence>
<reference evidence="4" key="3">
    <citation type="submission" date="2017-08" db="EMBL/GenBank/DDBJ databases">
        <title>Trichoderma gamsii strain T6085, whole genome shotgun sequencing project.</title>
        <authorList>
            <person name="Baroncelli R."/>
        </authorList>
    </citation>
    <scope>NUCLEOTIDE SEQUENCE</scope>
    <source>
        <strain evidence="4">T6085</strain>
    </source>
</reference>
<evidence type="ECO:0000256" key="1">
    <source>
        <dbReference type="ARBA" id="ARBA00022729"/>
    </source>
</evidence>
<comment type="caution">
    <text evidence="4">The sequence shown here is derived from an EMBL/GenBank/DDBJ whole genome shotgun (WGS) entry which is preliminary data.</text>
</comment>
<feature type="chain" id="PRO_5014528117" description="RlpA-like protein double-psi beta-barrel domain-containing protein" evidence="2">
    <location>
        <begin position="20"/>
        <end position="154"/>
    </location>
</feature>
<dbReference type="EMBL" id="JPDN02000011">
    <property type="protein sequence ID" value="PON26987.1"/>
    <property type="molecule type" value="Genomic_DNA"/>
</dbReference>
<gene>
    <name evidence="4" type="ORF">TGAM01_v203936</name>
    <name evidence="3" type="ORF">TGAMA5MH_08564</name>
</gene>
<organism evidence="4 5">
    <name type="scientific">Trichoderma gamsii</name>
    <dbReference type="NCBI Taxonomy" id="398673"/>
    <lineage>
        <taxon>Eukaryota</taxon>
        <taxon>Fungi</taxon>
        <taxon>Dikarya</taxon>
        <taxon>Ascomycota</taxon>
        <taxon>Pezizomycotina</taxon>
        <taxon>Sordariomycetes</taxon>
        <taxon>Hypocreomycetidae</taxon>
        <taxon>Hypocreales</taxon>
        <taxon>Hypocreaceae</taxon>
        <taxon>Trichoderma</taxon>
    </lineage>
</organism>
<feature type="signal peptide" evidence="2">
    <location>
        <begin position="1"/>
        <end position="19"/>
    </location>
</feature>
<protein>
    <recommendedName>
        <fullName evidence="7">RlpA-like protein double-psi beta-barrel domain-containing protein</fullName>
    </recommendedName>
</protein>
<dbReference type="Proteomes" id="UP000054821">
    <property type="component" value="Unassembled WGS sequence"/>
</dbReference>
<reference evidence="4 5" key="1">
    <citation type="journal article" date="2016" name="Genome Announc.">
        <title>Draft Whole-Genome Sequence of Trichoderma gamsii T6085, a Promising Biocontrol Agent of Fusarium Head Blight on Wheat.</title>
        <authorList>
            <person name="Baroncelli R."/>
            <person name="Zapparata A."/>
            <person name="Piaggeschi G."/>
            <person name="Sarrocco S."/>
            <person name="Vannacci G."/>
        </authorList>
    </citation>
    <scope>NUCLEOTIDE SEQUENCE [LARGE SCALE GENOMIC DNA]</scope>
    <source>
        <strain evidence="4 5">T6085</strain>
    </source>
</reference>
<reference evidence="3 6" key="2">
    <citation type="submission" date="2017-02" db="EMBL/GenBank/DDBJ databases">
        <title>Genomes of Trichoderma spp. with biocontrol activity.</title>
        <authorList>
            <person name="Gardiner D."/>
            <person name="Kazan K."/>
            <person name="Vos C."/>
            <person name="Harvey P."/>
        </authorList>
    </citation>
    <scope>NUCLEOTIDE SEQUENCE [LARGE SCALE GENOMIC DNA]</scope>
    <source>
        <strain evidence="3 6">A5MH</strain>
    </source>
</reference>
<keyword evidence="1 2" id="KW-0732">Signal</keyword>
<proteinExistence type="predicted"/>
<dbReference type="InterPro" id="IPR051477">
    <property type="entry name" value="Expansin_CellWall"/>
</dbReference>
<evidence type="ECO:0000313" key="6">
    <source>
        <dbReference type="Proteomes" id="UP000236546"/>
    </source>
</evidence>
<dbReference type="EMBL" id="MTYH01000081">
    <property type="protein sequence ID" value="PNP39546.1"/>
    <property type="molecule type" value="Genomic_DNA"/>
</dbReference>
<accession>A0A0W7VDE6</accession>
<evidence type="ECO:0000256" key="2">
    <source>
        <dbReference type="SAM" id="SignalP"/>
    </source>
</evidence>
<dbReference type="InterPro" id="IPR036908">
    <property type="entry name" value="RlpA-like_sf"/>
</dbReference>
<dbReference type="STRING" id="398673.A0A0W7VDE6"/>
<dbReference type="RefSeq" id="XP_018657231.1">
    <property type="nucleotide sequence ID" value="XM_018809542.1"/>
</dbReference>
<evidence type="ECO:0000313" key="4">
    <source>
        <dbReference type="EMBL" id="PON26987.1"/>
    </source>
</evidence>
<dbReference type="OrthoDB" id="406505at2759"/>
<name>A0A0W7VDE6_9HYPO</name>
<dbReference type="Proteomes" id="UP000236546">
    <property type="component" value="Unassembled WGS sequence"/>
</dbReference>
<dbReference type="PANTHER" id="PTHR31836">
    <property type="match status" value="1"/>
</dbReference>
<evidence type="ECO:0000313" key="5">
    <source>
        <dbReference type="Proteomes" id="UP000054821"/>
    </source>
</evidence>